<evidence type="ECO:0000256" key="1">
    <source>
        <dbReference type="SAM" id="MobiDB-lite"/>
    </source>
</evidence>
<feature type="compositionally biased region" description="Polar residues" evidence="1">
    <location>
        <begin position="117"/>
        <end position="132"/>
    </location>
</feature>
<evidence type="ECO:0000313" key="3">
    <source>
        <dbReference type="Proteomes" id="UP001221757"/>
    </source>
</evidence>
<feature type="region of interest" description="Disordered" evidence="1">
    <location>
        <begin position="1"/>
        <end position="26"/>
    </location>
</feature>
<feature type="region of interest" description="Disordered" evidence="1">
    <location>
        <begin position="146"/>
        <end position="183"/>
    </location>
</feature>
<protein>
    <submittedName>
        <fullName evidence="2">Uncharacterized protein</fullName>
    </submittedName>
</protein>
<feature type="region of interest" description="Disordered" evidence="1">
    <location>
        <begin position="77"/>
        <end position="134"/>
    </location>
</feature>
<name>A0AAD7CSV7_MYCRO</name>
<reference evidence="2" key="1">
    <citation type="submission" date="2023-03" db="EMBL/GenBank/DDBJ databases">
        <title>Massive genome expansion in bonnet fungi (Mycena s.s.) driven by repeated elements and novel gene families across ecological guilds.</title>
        <authorList>
            <consortium name="Lawrence Berkeley National Laboratory"/>
            <person name="Harder C.B."/>
            <person name="Miyauchi S."/>
            <person name="Viragh M."/>
            <person name="Kuo A."/>
            <person name="Thoen E."/>
            <person name="Andreopoulos B."/>
            <person name="Lu D."/>
            <person name="Skrede I."/>
            <person name="Drula E."/>
            <person name="Henrissat B."/>
            <person name="Morin E."/>
            <person name="Kohler A."/>
            <person name="Barry K."/>
            <person name="LaButti K."/>
            <person name="Morin E."/>
            <person name="Salamov A."/>
            <person name="Lipzen A."/>
            <person name="Mereny Z."/>
            <person name="Hegedus B."/>
            <person name="Baldrian P."/>
            <person name="Stursova M."/>
            <person name="Weitz H."/>
            <person name="Taylor A."/>
            <person name="Grigoriev I.V."/>
            <person name="Nagy L.G."/>
            <person name="Martin F."/>
            <person name="Kauserud H."/>
        </authorList>
    </citation>
    <scope>NUCLEOTIDE SEQUENCE</scope>
    <source>
        <strain evidence="2">CBHHK067</strain>
    </source>
</reference>
<comment type="caution">
    <text evidence="2">The sequence shown here is derived from an EMBL/GenBank/DDBJ whole genome shotgun (WGS) entry which is preliminary data.</text>
</comment>
<proteinExistence type="predicted"/>
<keyword evidence="3" id="KW-1185">Reference proteome</keyword>
<feature type="compositionally biased region" description="Polar residues" evidence="1">
    <location>
        <begin position="155"/>
        <end position="167"/>
    </location>
</feature>
<dbReference type="EMBL" id="JARKIE010000241">
    <property type="protein sequence ID" value="KAJ7662419.1"/>
    <property type="molecule type" value="Genomic_DNA"/>
</dbReference>
<organism evidence="2 3">
    <name type="scientific">Mycena rosella</name>
    <name type="common">Pink bonnet</name>
    <name type="synonym">Agaricus rosellus</name>
    <dbReference type="NCBI Taxonomy" id="1033263"/>
    <lineage>
        <taxon>Eukaryota</taxon>
        <taxon>Fungi</taxon>
        <taxon>Dikarya</taxon>
        <taxon>Basidiomycota</taxon>
        <taxon>Agaricomycotina</taxon>
        <taxon>Agaricomycetes</taxon>
        <taxon>Agaricomycetidae</taxon>
        <taxon>Agaricales</taxon>
        <taxon>Marasmiineae</taxon>
        <taxon>Mycenaceae</taxon>
        <taxon>Mycena</taxon>
    </lineage>
</organism>
<sequence length="281" mass="30817">MMDVAVDSLERTDPSGSDVLAGRDSPVSRRYVRPKSGNLFPHCRSSCELRHRDVVRVPDNDRFLLVTPTATTIDYVLDSRTQSPKKAARSGYESMERPSGKQPEVMIPSDGEDGINSMANLPTHSDSPTAANDNEIDQMLIDTLAERPRRRKPENSLSPSPPANTGQDKSDCRSPSPLQSGAKVVEHRNRTATMILRKCSEVLVASDSGKTLLSIFSNQVGSFSFHHLTFPTGKRREFCGTWPDSSNATKTVPANTTSTSFDGCSALTAQLSNPRHLICHY</sequence>
<gene>
    <name evidence="2" type="ORF">B0H17DRAFT_1144359</name>
</gene>
<accession>A0AAD7CSV7</accession>
<evidence type="ECO:0000313" key="2">
    <source>
        <dbReference type="EMBL" id="KAJ7662419.1"/>
    </source>
</evidence>
<dbReference type="Proteomes" id="UP001221757">
    <property type="component" value="Unassembled WGS sequence"/>
</dbReference>
<dbReference type="AlphaFoldDB" id="A0AAD7CSV7"/>